<dbReference type="PANTHER" id="PTHR32309">
    <property type="entry name" value="TYROSINE-PROTEIN KINASE"/>
    <property type="match status" value="1"/>
</dbReference>
<organism evidence="2 3">
    <name type="scientific">Neoroseomonas terrae</name>
    <dbReference type="NCBI Taxonomy" id="424799"/>
    <lineage>
        <taxon>Bacteria</taxon>
        <taxon>Pseudomonadati</taxon>
        <taxon>Pseudomonadota</taxon>
        <taxon>Alphaproteobacteria</taxon>
        <taxon>Acetobacterales</taxon>
        <taxon>Acetobacteraceae</taxon>
        <taxon>Neoroseomonas</taxon>
    </lineage>
</organism>
<feature type="compositionally biased region" description="Basic and acidic residues" evidence="1">
    <location>
        <begin position="13"/>
        <end position="23"/>
    </location>
</feature>
<dbReference type="InterPro" id="IPR027417">
    <property type="entry name" value="P-loop_NTPase"/>
</dbReference>
<protein>
    <submittedName>
        <fullName evidence="2">Uncharacterized protein</fullName>
    </submittedName>
</protein>
<name>A0ABS5EJ56_9PROT</name>
<keyword evidence="3" id="KW-1185">Reference proteome</keyword>
<evidence type="ECO:0000313" key="2">
    <source>
        <dbReference type="EMBL" id="MBR0651055.1"/>
    </source>
</evidence>
<evidence type="ECO:0000313" key="3">
    <source>
        <dbReference type="Proteomes" id="UP000698752"/>
    </source>
</evidence>
<feature type="region of interest" description="Disordered" evidence="1">
    <location>
        <begin position="13"/>
        <end position="54"/>
    </location>
</feature>
<dbReference type="EMBL" id="JAAEDI010000015">
    <property type="protein sequence ID" value="MBR0651055.1"/>
    <property type="molecule type" value="Genomic_DNA"/>
</dbReference>
<dbReference type="InterPro" id="IPR050445">
    <property type="entry name" value="Bact_polysacc_biosynth/exp"/>
</dbReference>
<accession>A0ABS5EJ56</accession>
<evidence type="ECO:0000256" key="1">
    <source>
        <dbReference type="SAM" id="MobiDB-lite"/>
    </source>
</evidence>
<dbReference type="Proteomes" id="UP000698752">
    <property type="component" value="Unassembled WGS sequence"/>
</dbReference>
<sequence length="300" mass="30431">MTGRAHLVERAVEALHEAEERPTGARAAIAPDPIAPPPPAPAPAPASPEGDTRPVVSQAELEHAGLLPRPRGEGRSRLAEEIELVRHQLLRGIPALPPGDPRCARVVMVTSAAPGEGKTFTSLNVAAAIAEGVAAPVLLIDADGRRGSLGEMLGLGGTPGLRALAASPSLAPATLLCRTAIPRLSVLTNDGLPGAGEAPGADALAAAVRQIAAAFPDHLIILDMPPALAAADAGAMAPIAGQIVLVVLAEKTQRNEVEAALDVIEACPDIRLLLNRAGLTVNDSFGAHGAYNGQPSPEAA</sequence>
<dbReference type="RefSeq" id="WP_211869719.1">
    <property type="nucleotide sequence ID" value="NZ_JAAEDI010000015.1"/>
</dbReference>
<proteinExistence type="predicted"/>
<dbReference type="Gene3D" id="3.40.50.300">
    <property type="entry name" value="P-loop containing nucleotide triphosphate hydrolases"/>
    <property type="match status" value="1"/>
</dbReference>
<dbReference type="PANTHER" id="PTHR32309:SF13">
    <property type="entry name" value="FERRIC ENTEROBACTIN TRANSPORT PROTEIN FEPE"/>
    <property type="match status" value="1"/>
</dbReference>
<gene>
    <name evidence="2" type="ORF">GXW78_15385</name>
</gene>
<reference evidence="3" key="1">
    <citation type="journal article" date="2021" name="Syst. Appl. Microbiol.">
        <title>Roseomonas hellenica sp. nov., isolated from roots of wild-growing Alkanna tinctoria.</title>
        <authorList>
            <person name="Rat A."/>
            <person name="Naranjo H.D."/>
            <person name="Lebbe L."/>
            <person name="Cnockaert M."/>
            <person name="Krigas N."/>
            <person name="Grigoriadou K."/>
            <person name="Maloupa E."/>
            <person name="Willems A."/>
        </authorList>
    </citation>
    <scope>NUCLEOTIDE SEQUENCE [LARGE SCALE GENOMIC DNA]</scope>
    <source>
        <strain evidence="3">LMG 31159</strain>
    </source>
</reference>
<feature type="compositionally biased region" description="Pro residues" evidence="1">
    <location>
        <begin position="33"/>
        <end position="46"/>
    </location>
</feature>
<dbReference type="SUPFAM" id="SSF52540">
    <property type="entry name" value="P-loop containing nucleoside triphosphate hydrolases"/>
    <property type="match status" value="1"/>
</dbReference>
<comment type="caution">
    <text evidence="2">The sequence shown here is derived from an EMBL/GenBank/DDBJ whole genome shotgun (WGS) entry which is preliminary data.</text>
</comment>